<accession>A0A0D2AEI8</accession>
<feature type="compositionally biased region" description="Basic and acidic residues" evidence="1">
    <location>
        <begin position="48"/>
        <end position="57"/>
    </location>
</feature>
<dbReference type="HOGENOM" id="CLU_015737_0_0_1"/>
<dbReference type="RefSeq" id="XP_016228912.1">
    <property type="nucleotide sequence ID" value="XM_016365263.1"/>
</dbReference>
<evidence type="ECO:0000256" key="1">
    <source>
        <dbReference type="SAM" id="MobiDB-lite"/>
    </source>
</evidence>
<dbReference type="PANTHER" id="PTHR11440">
    <property type="entry name" value="LECITHIN-CHOLESTEROL ACYLTRANSFERASE-RELATED"/>
    <property type="match status" value="1"/>
</dbReference>
<feature type="region of interest" description="Disordered" evidence="1">
    <location>
        <begin position="38"/>
        <end position="82"/>
    </location>
</feature>
<dbReference type="VEuPathDB" id="FungiDB:PV10_01100"/>
<proteinExistence type="predicted"/>
<protein>
    <recommendedName>
        <fullName evidence="4">DUF676 domain-containing protein</fullName>
    </recommendedName>
</protein>
<dbReference type="InterPro" id="IPR029058">
    <property type="entry name" value="AB_hydrolase_fold"/>
</dbReference>
<dbReference type="OMA" id="WIGIKEI"/>
<gene>
    <name evidence="2" type="ORF">PV10_01100</name>
</gene>
<dbReference type="Proteomes" id="UP000054302">
    <property type="component" value="Unassembled WGS sequence"/>
</dbReference>
<feature type="compositionally biased region" description="Polar residues" evidence="1">
    <location>
        <begin position="60"/>
        <end position="79"/>
    </location>
</feature>
<keyword evidence="3" id="KW-1185">Reference proteome</keyword>
<evidence type="ECO:0000313" key="2">
    <source>
        <dbReference type="EMBL" id="KIV97338.1"/>
    </source>
</evidence>
<dbReference type="Gene3D" id="3.40.50.1820">
    <property type="entry name" value="alpha/beta hydrolase"/>
    <property type="match status" value="1"/>
</dbReference>
<dbReference type="SUPFAM" id="SSF53474">
    <property type="entry name" value="alpha/beta-Hydrolases"/>
    <property type="match status" value="1"/>
</dbReference>
<dbReference type="AlphaFoldDB" id="A0A0D2AEI8"/>
<name>A0A0D2AEI8_EXOME</name>
<dbReference type="OrthoDB" id="5592486at2759"/>
<organism evidence="2 3">
    <name type="scientific">Exophiala mesophila</name>
    <name type="common">Black yeast-like fungus</name>
    <dbReference type="NCBI Taxonomy" id="212818"/>
    <lineage>
        <taxon>Eukaryota</taxon>
        <taxon>Fungi</taxon>
        <taxon>Dikarya</taxon>
        <taxon>Ascomycota</taxon>
        <taxon>Pezizomycotina</taxon>
        <taxon>Eurotiomycetes</taxon>
        <taxon>Chaetothyriomycetidae</taxon>
        <taxon>Chaetothyriales</taxon>
        <taxon>Herpotrichiellaceae</taxon>
        <taxon>Exophiala</taxon>
    </lineage>
</organism>
<reference evidence="2 3" key="1">
    <citation type="submission" date="2015-01" db="EMBL/GenBank/DDBJ databases">
        <title>The Genome Sequence of Exophiala mesophila CBS40295.</title>
        <authorList>
            <consortium name="The Broad Institute Genomics Platform"/>
            <person name="Cuomo C."/>
            <person name="de Hoog S."/>
            <person name="Gorbushina A."/>
            <person name="Stielow B."/>
            <person name="Teixiera M."/>
            <person name="Abouelleil A."/>
            <person name="Chapman S.B."/>
            <person name="Priest M."/>
            <person name="Young S.K."/>
            <person name="Wortman J."/>
            <person name="Nusbaum C."/>
            <person name="Birren B."/>
        </authorList>
    </citation>
    <scope>NUCLEOTIDE SEQUENCE [LARGE SCALE GENOMIC DNA]</scope>
    <source>
        <strain evidence="2 3">CBS 40295</strain>
    </source>
</reference>
<dbReference type="STRING" id="212818.A0A0D2AEI8"/>
<dbReference type="EMBL" id="KN847520">
    <property type="protein sequence ID" value="KIV97338.1"/>
    <property type="molecule type" value="Genomic_DNA"/>
</dbReference>
<evidence type="ECO:0008006" key="4">
    <source>
        <dbReference type="Google" id="ProtNLM"/>
    </source>
</evidence>
<dbReference type="GeneID" id="27318945"/>
<evidence type="ECO:0000313" key="3">
    <source>
        <dbReference type="Proteomes" id="UP000054302"/>
    </source>
</evidence>
<sequence length="388" mass="42614">MPWSARGLHAFRNGAQVMKPTWPCKASYRFRYDSRPQYRFSSSSSDQPPRKEPHAEESAASGQPRQTSPSQDDLSSQSIRCDDHTVSPLNTIQLLSKDTQEDLSPLLTTSFSHLQKSYQSPAHPIVLAHGLLGFDELRLGVAGRYLPPVHYWRGIKSAFASHGIESISTAVPSTGSIPVRAEALYSQIADQLRGRTVNIVAHSMGGLDARWLISRLCPPASDFTVASLTTIATPHRGSSTADMVFRDIGPDLLPRLYSILDKLGLTTDAFSQLTTSHVTQHFNPVVPNSASVRYFSYGASATPHLFSVFRVSHDLMNEIEGPNDGLVSVRSAKWGEYKGTLVGVTHLDLINWTNRIKHAAAKMGLVEQKFNAQAFYLGVADMLAKEGL</sequence>